<feature type="transmembrane region" description="Helical" evidence="2">
    <location>
        <begin position="17"/>
        <end position="36"/>
    </location>
</feature>
<evidence type="ECO:0000256" key="2">
    <source>
        <dbReference type="SAM" id="Phobius"/>
    </source>
</evidence>
<dbReference type="Proteomes" id="UP000026961">
    <property type="component" value="Chromosome 5"/>
</dbReference>
<accession>A0A0E0A0Y3</accession>
<keyword evidence="2" id="KW-0472">Membrane</keyword>
<sequence length="99" mass="11173">MSSGHLNPQEPIDTPGFFGPTVTTLLGMVILLRALLRYPSSFGKEFWVKTLSSLWMDDDGVIRRRDLREGVISQQISIKNKEQGETVDDEYSQAGTSRR</sequence>
<dbReference type="HOGENOM" id="CLU_2324184_0_0_1"/>
<protein>
    <submittedName>
        <fullName evidence="3">Uncharacterized protein</fullName>
    </submittedName>
</protein>
<evidence type="ECO:0000256" key="1">
    <source>
        <dbReference type="SAM" id="MobiDB-lite"/>
    </source>
</evidence>
<keyword evidence="2" id="KW-1133">Transmembrane helix</keyword>
<dbReference type="STRING" id="40148.A0A0E0A0Y3"/>
<feature type="region of interest" description="Disordered" evidence="1">
    <location>
        <begin position="79"/>
        <end position="99"/>
    </location>
</feature>
<proteinExistence type="predicted"/>
<evidence type="ECO:0000313" key="4">
    <source>
        <dbReference type="Proteomes" id="UP000026961"/>
    </source>
</evidence>
<reference evidence="3" key="2">
    <citation type="submission" date="2018-05" db="EMBL/GenBank/DDBJ databases">
        <title>OgluRS3 (Oryza glumaepatula Reference Sequence Version 3).</title>
        <authorList>
            <person name="Zhang J."/>
            <person name="Kudrna D."/>
            <person name="Lee S."/>
            <person name="Talag J."/>
            <person name="Welchert J."/>
            <person name="Wing R.A."/>
        </authorList>
    </citation>
    <scope>NUCLEOTIDE SEQUENCE [LARGE SCALE GENOMIC DNA]</scope>
</reference>
<dbReference type="EnsemblPlants" id="OGLUM05G22160.1">
    <property type="protein sequence ID" value="OGLUM05G22160.1"/>
    <property type="gene ID" value="OGLUM05G22160"/>
</dbReference>
<dbReference type="Gramene" id="OGLUM05G22160.1">
    <property type="protein sequence ID" value="OGLUM05G22160.1"/>
    <property type="gene ID" value="OGLUM05G22160"/>
</dbReference>
<evidence type="ECO:0000313" key="3">
    <source>
        <dbReference type="EnsemblPlants" id="OGLUM05G22160.1"/>
    </source>
</evidence>
<name>A0A0E0A0Y3_9ORYZ</name>
<dbReference type="AlphaFoldDB" id="A0A0E0A0Y3"/>
<keyword evidence="4" id="KW-1185">Reference proteome</keyword>
<organism evidence="3">
    <name type="scientific">Oryza glumipatula</name>
    <dbReference type="NCBI Taxonomy" id="40148"/>
    <lineage>
        <taxon>Eukaryota</taxon>
        <taxon>Viridiplantae</taxon>
        <taxon>Streptophyta</taxon>
        <taxon>Embryophyta</taxon>
        <taxon>Tracheophyta</taxon>
        <taxon>Spermatophyta</taxon>
        <taxon>Magnoliopsida</taxon>
        <taxon>Liliopsida</taxon>
        <taxon>Poales</taxon>
        <taxon>Poaceae</taxon>
        <taxon>BOP clade</taxon>
        <taxon>Oryzoideae</taxon>
        <taxon>Oryzeae</taxon>
        <taxon>Oryzinae</taxon>
        <taxon>Oryza</taxon>
    </lineage>
</organism>
<keyword evidence="2" id="KW-0812">Transmembrane</keyword>
<reference evidence="3" key="1">
    <citation type="submission" date="2015-04" db="UniProtKB">
        <authorList>
            <consortium name="EnsemblPlants"/>
        </authorList>
    </citation>
    <scope>IDENTIFICATION</scope>
</reference>